<dbReference type="InterPro" id="IPR025738">
    <property type="entry name" value="BatD"/>
</dbReference>
<evidence type="ECO:0000313" key="5">
    <source>
        <dbReference type="Proteomes" id="UP001597299"/>
    </source>
</evidence>
<keyword evidence="2" id="KW-1133">Transmembrane helix</keyword>
<accession>A0ABW4Z026</accession>
<evidence type="ECO:0000256" key="3">
    <source>
        <dbReference type="SAM" id="SignalP"/>
    </source>
</evidence>
<feature type="transmembrane region" description="Helical" evidence="2">
    <location>
        <begin position="292"/>
        <end position="315"/>
    </location>
</feature>
<keyword evidence="2" id="KW-0812">Transmembrane</keyword>
<dbReference type="EMBL" id="JBHUHD010000001">
    <property type="protein sequence ID" value="MFD2141588.1"/>
    <property type="molecule type" value="Genomic_DNA"/>
</dbReference>
<comment type="caution">
    <text evidence="4">The sequence shown here is derived from an EMBL/GenBank/DDBJ whole genome shotgun (WGS) entry which is preliminary data.</text>
</comment>
<feature type="chain" id="PRO_5047109064" description="Oxygen tolerance protein BatD" evidence="3">
    <location>
        <begin position="20"/>
        <end position="437"/>
    </location>
</feature>
<evidence type="ECO:0000313" key="4">
    <source>
        <dbReference type="EMBL" id="MFD2141588.1"/>
    </source>
</evidence>
<keyword evidence="3" id="KW-0732">Signal</keyword>
<evidence type="ECO:0000256" key="1">
    <source>
        <dbReference type="SAM" id="MobiDB-lite"/>
    </source>
</evidence>
<feature type="signal peptide" evidence="3">
    <location>
        <begin position="1"/>
        <end position="19"/>
    </location>
</feature>
<gene>
    <name evidence="4" type="ORF">ACFSNC_14345</name>
</gene>
<dbReference type="PANTHER" id="PTHR40940:SF1">
    <property type="entry name" value="PROTEIN BATD"/>
    <property type="match status" value="1"/>
</dbReference>
<organism evidence="4 5">
    <name type="scientific">Ancylobacter oerskovii</name>
    <dbReference type="NCBI Taxonomy" id="459519"/>
    <lineage>
        <taxon>Bacteria</taxon>
        <taxon>Pseudomonadati</taxon>
        <taxon>Pseudomonadota</taxon>
        <taxon>Alphaproteobacteria</taxon>
        <taxon>Hyphomicrobiales</taxon>
        <taxon>Xanthobacteraceae</taxon>
        <taxon>Ancylobacter</taxon>
    </lineage>
</organism>
<dbReference type="Proteomes" id="UP001597299">
    <property type="component" value="Unassembled WGS sequence"/>
</dbReference>
<evidence type="ECO:0000256" key="2">
    <source>
        <dbReference type="SAM" id="Phobius"/>
    </source>
</evidence>
<keyword evidence="5" id="KW-1185">Reference proteome</keyword>
<protein>
    <recommendedName>
        <fullName evidence="6">Oxygen tolerance protein BatD</fullName>
    </recommendedName>
</protein>
<proteinExistence type="predicted"/>
<sequence length="437" mass="46319">MRALLVLLMLLGLALPLAAQEAGAPAAPAPPGVVVRQSADSANGIVVGQHVALYVDVLFPGEMPHPPRVSLPDVPGLQIFRFETQGTTMRESIDSQSYVGQRFEFALYARRGGAFDIPPAAVTLLDREGGETGRAQGQALRLEVMVPPGVDVSQPVVATRRLTLGEQWDPVPTGRFKAGDAVVRTLIRSAEDVPGLAMRDLAFAAPEGVRVYADPPDIEDRSNRGVVTGRRTDRVTYVFEHGGSFVLPAVVQPWWDLGTQRLDTATAPAVTVAVEAGAAAAGGGRHWTGRGLAWTGLAWTGLGLVALGALGWGAWLGARRLRARRAEPERATFAALRRACAGADAAAIYRDFRAWADQLPPSRRRTANREAEALQAALFAGPSGAAGPGGWTPEDSRRLLAGLDALRRRPPSAEVPAALPPLNPAMPARQGRREASA</sequence>
<dbReference type="RefSeq" id="WP_246548790.1">
    <property type="nucleotide sequence ID" value="NZ_JAHBGB010000027.1"/>
</dbReference>
<reference evidence="5" key="1">
    <citation type="journal article" date="2019" name="Int. J. Syst. Evol. Microbiol.">
        <title>The Global Catalogue of Microorganisms (GCM) 10K type strain sequencing project: providing services to taxonomists for standard genome sequencing and annotation.</title>
        <authorList>
            <consortium name="The Broad Institute Genomics Platform"/>
            <consortium name="The Broad Institute Genome Sequencing Center for Infectious Disease"/>
            <person name="Wu L."/>
            <person name="Ma J."/>
        </authorList>
    </citation>
    <scope>NUCLEOTIDE SEQUENCE [LARGE SCALE GENOMIC DNA]</scope>
    <source>
        <strain evidence="5">CCM 7435</strain>
    </source>
</reference>
<evidence type="ECO:0008006" key="6">
    <source>
        <dbReference type="Google" id="ProtNLM"/>
    </source>
</evidence>
<feature type="region of interest" description="Disordered" evidence="1">
    <location>
        <begin position="384"/>
        <end position="437"/>
    </location>
</feature>
<name>A0ABW4Z026_9HYPH</name>
<dbReference type="PANTHER" id="PTHR40940">
    <property type="entry name" value="PROTEIN BATD-RELATED"/>
    <property type="match status" value="1"/>
</dbReference>
<keyword evidence="2" id="KW-0472">Membrane</keyword>